<sequence length="131" mass="14406">ASSTLGKPIDQLFWCAGSWGHLYPLSGHTLAFGSLAENSSHLAARAIAAQHRRGLARRTMGNSALCRPVIEPMLPKSQYKMSMFFPVPETESAHVIGESTMKWGEWRSIPGAGEDALYILWRWQDCCNSGG</sequence>
<protein>
    <submittedName>
        <fullName evidence="1">Uncharacterized protein</fullName>
    </submittedName>
</protein>
<dbReference type="EMBL" id="UINC01192175">
    <property type="protein sequence ID" value="SVE07180.1"/>
    <property type="molecule type" value="Genomic_DNA"/>
</dbReference>
<dbReference type="AlphaFoldDB" id="A0A383AHZ6"/>
<reference evidence="1" key="1">
    <citation type="submission" date="2018-05" db="EMBL/GenBank/DDBJ databases">
        <authorList>
            <person name="Lanie J.A."/>
            <person name="Ng W.-L."/>
            <person name="Kazmierczak K.M."/>
            <person name="Andrzejewski T.M."/>
            <person name="Davidsen T.M."/>
            <person name="Wayne K.J."/>
            <person name="Tettelin H."/>
            <person name="Glass J.I."/>
            <person name="Rusch D."/>
            <person name="Podicherti R."/>
            <person name="Tsui H.-C.T."/>
            <person name="Winkler M.E."/>
        </authorList>
    </citation>
    <scope>NUCLEOTIDE SEQUENCE</scope>
</reference>
<evidence type="ECO:0000313" key="1">
    <source>
        <dbReference type="EMBL" id="SVE07180.1"/>
    </source>
</evidence>
<accession>A0A383AHZ6</accession>
<dbReference type="Pfam" id="PF06834">
    <property type="entry name" value="TraU"/>
    <property type="match status" value="1"/>
</dbReference>
<proteinExistence type="predicted"/>
<name>A0A383AHZ6_9ZZZZ</name>
<organism evidence="1">
    <name type="scientific">marine metagenome</name>
    <dbReference type="NCBI Taxonomy" id="408172"/>
    <lineage>
        <taxon>unclassified sequences</taxon>
        <taxon>metagenomes</taxon>
        <taxon>ecological metagenomes</taxon>
    </lineage>
</organism>
<feature type="non-terminal residue" evidence="1">
    <location>
        <position position="1"/>
    </location>
</feature>
<gene>
    <name evidence="1" type="ORF">METZ01_LOCUS460034</name>
</gene>
<dbReference type="InterPro" id="IPR009649">
    <property type="entry name" value="TraU"/>
</dbReference>